<dbReference type="AlphaFoldDB" id="A0A2M3ZV28"/>
<organism evidence="2">
    <name type="scientific">Anopheles braziliensis</name>
    <dbReference type="NCBI Taxonomy" id="58242"/>
    <lineage>
        <taxon>Eukaryota</taxon>
        <taxon>Metazoa</taxon>
        <taxon>Ecdysozoa</taxon>
        <taxon>Arthropoda</taxon>
        <taxon>Hexapoda</taxon>
        <taxon>Insecta</taxon>
        <taxon>Pterygota</taxon>
        <taxon>Neoptera</taxon>
        <taxon>Endopterygota</taxon>
        <taxon>Diptera</taxon>
        <taxon>Nematocera</taxon>
        <taxon>Culicoidea</taxon>
        <taxon>Culicidae</taxon>
        <taxon>Anophelinae</taxon>
        <taxon>Anopheles</taxon>
    </lineage>
</organism>
<proteinExistence type="predicted"/>
<sequence>MVQGPIFFIKFFVPILCLCTITCSVWAIVRNGVETKICETVLATFTARQKWGISSGSIQINIIYIRLCSPCAFKRH</sequence>
<keyword evidence="1" id="KW-0472">Membrane</keyword>
<evidence type="ECO:0000313" key="2">
    <source>
        <dbReference type="EMBL" id="MBW32427.1"/>
    </source>
</evidence>
<protein>
    <submittedName>
        <fullName evidence="2">Putative secreted peptide</fullName>
    </submittedName>
</protein>
<keyword evidence="1" id="KW-1133">Transmembrane helix</keyword>
<feature type="transmembrane region" description="Helical" evidence="1">
    <location>
        <begin position="6"/>
        <end position="29"/>
    </location>
</feature>
<keyword evidence="1" id="KW-0812">Transmembrane</keyword>
<name>A0A2M3ZV28_9DIPT</name>
<accession>A0A2M3ZV28</accession>
<reference evidence="2" key="1">
    <citation type="submission" date="2018-01" db="EMBL/GenBank/DDBJ databases">
        <title>An insight into the sialome of Amazonian anophelines.</title>
        <authorList>
            <person name="Ribeiro J.M."/>
            <person name="Scarpassa V."/>
            <person name="Calvo E."/>
        </authorList>
    </citation>
    <scope>NUCLEOTIDE SEQUENCE</scope>
    <source>
        <tissue evidence="2">Salivary glands</tissue>
    </source>
</reference>
<dbReference type="EMBL" id="GGFM01011676">
    <property type="protein sequence ID" value="MBW32427.1"/>
    <property type="molecule type" value="Transcribed_RNA"/>
</dbReference>
<evidence type="ECO:0000256" key="1">
    <source>
        <dbReference type="SAM" id="Phobius"/>
    </source>
</evidence>